<reference evidence="1" key="1">
    <citation type="submission" date="2020-05" db="EMBL/GenBank/DDBJ databases">
        <title>Large-scale comparative analyses of tick genomes elucidate their genetic diversity and vector capacities.</title>
        <authorList>
            <person name="Jia N."/>
            <person name="Wang J."/>
            <person name="Shi W."/>
            <person name="Du L."/>
            <person name="Sun Y."/>
            <person name="Zhan W."/>
            <person name="Jiang J."/>
            <person name="Wang Q."/>
            <person name="Zhang B."/>
            <person name="Ji P."/>
            <person name="Sakyi L.B."/>
            <person name="Cui X."/>
            <person name="Yuan T."/>
            <person name="Jiang B."/>
            <person name="Yang W."/>
            <person name="Lam T.T.-Y."/>
            <person name="Chang Q."/>
            <person name="Ding S."/>
            <person name="Wang X."/>
            <person name="Zhu J."/>
            <person name="Ruan X."/>
            <person name="Zhao L."/>
            <person name="Wei J."/>
            <person name="Que T."/>
            <person name="Du C."/>
            <person name="Cheng J."/>
            <person name="Dai P."/>
            <person name="Han X."/>
            <person name="Huang E."/>
            <person name="Gao Y."/>
            <person name="Liu J."/>
            <person name="Shao H."/>
            <person name="Ye R."/>
            <person name="Li L."/>
            <person name="Wei W."/>
            <person name="Wang X."/>
            <person name="Wang C."/>
            <person name="Yang T."/>
            <person name="Huo Q."/>
            <person name="Li W."/>
            <person name="Guo W."/>
            <person name="Chen H."/>
            <person name="Zhou L."/>
            <person name="Ni X."/>
            <person name="Tian J."/>
            <person name="Zhou Y."/>
            <person name="Sheng Y."/>
            <person name="Liu T."/>
            <person name="Pan Y."/>
            <person name="Xia L."/>
            <person name="Li J."/>
            <person name="Zhao F."/>
            <person name="Cao W."/>
        </authorList>
    </citation>
    <scope>NUCLEOTIDE SEQUENCE</scope>
    <source>
        <strain evidence="1">Hyas-2018</strain>
    </source>
</reference>
<accession>A0ACB7TF01</accession>
<comment type="caution">
    <text evidence="1">The sequence shown here is derived from an EMBL/GenBank/DDBJ whole genome shotgun (WGS) entry which is preliminary data.</text>
</comment>
<gene>
    <name evidence="1" type="ORF">HPB50_004420</name>
</gene>
<keyword evidence="2" id="KW-1185">Reference proteome</keyword>
<dbReference type="EMBL" id="CM023481">
    <property type="protein sequence ID" value="KAH6944643.1"/>
    <property type="molecule type" value="Genomic_DNA"/>
</dbReference>
<evidence type="ECO:0000313" key="1">
    <source>
        <dbReference type="EMBL" id="KAH6944643.1"/>
    </source>
</evidence>
<protein>
    <submittedName>
        <fullName evidence="1">Uncharacterized protein</fullName>
    </submittedName>
</protein>
<proteinExistence type="predicted"/>
<evidence type="ECO:0000313" key="2">
    <source>
        <dbReference type="Proteomes" id="UP000821845"/>
    </source>
</evidence>
<name>A0ACB7TF01_HYAAI</name>
<dbReference type="Proteomes" id="UP000821845">
    <property type="component" value="Chromosome 1"/>
</dbReference>
<sequence>MLVKLAPPFLLCAASPPPAAQNALRHKIDADFGRALQRRYNRKKARQPHALRKYGQRHGNGSSWTLIEATDGRHTLLSADPRSASTVSSWLVAISLGYQERQPRRAHASTPYPSRAIEIPAGQLRNTVPNFARYNTNLGASIM</sequence>
<organism evidence="1 2">
    <name type="scientific">Hyalomma asiaticum</name>
    <name type="common">Tick</name>
    <dbReference type="NCBI Taxonomy" id="266040"/>
    <lineage>
        <taxon>Eukaryota</taxon>
        <taxon>Metazoa</taxon>
        <taxon>Ecdysozoa</taxon>
        <taxon>Arthropoda</taxon>
        <taxon>Chelicerata</taxon>
        <taxon>Arachnida</taxon>
        <taxon>Acari</taxon>
        <taxon>Parasitiformes</taxon>
        <taxon>Ixodida</taxon>
        <taxon>Ixodoidea</taxon>
        <taxon>Ixodidae</taxon>
        <taxon>Hyalomminae</taxon>
        <taxon>Hyalomma</taxon>
    </lineage>
</organism>